<keyword evidence="2" id="KW-1185">Reference proteome</keyword>
<gene>
    <name evidence="1" type="ORF">AMTR_s00090p00143160</name>
</gene>
<evidence type="ECO:0000313" key="2">
    <source>
        <dbReference type="Proteomes" id="UP000017836"/>
    </source>
</evidence>
<accession>W1P296</accession>
<evidence type="ECO:0000313" key="1">
    <source>
        <dbReference type="EMBL" id="ERN01676.1"/>
    </source>
</evidence>
<dbReference type="Proteomes" id="UP000017836">
    <property type="component" value="Unassembled WGS sequence"/>
</dbReference>
<name>W1P296_AMBTC</name>
<reference evidence="2" key="1">
    <citation type="journal article" date="2013" name="Science">
        <title>The Amborella genome and the evolution of flowering plants.</title>
        <authorList>
            <consortium name="Amborella Genome Project"/>
        </authorList>
    </citation>
    <scope>NUCLEOTIDE SEQUENCE [LARGE SCALE GENOMIC DNA]</scope>
</reference>
<protein>
    <submittedName>
        <fullName evidence="1">Uncharacterized protein</fullName>
    </submittedName>
</protein>
<organism evidence="1 2">
    <name type="scientific">Amborella trichopoda</name>
    <dbReference type="NCBI Taxonomy" id="13333"/>
    <lineage>
        <taxon>Eukaryota</taxon>
        <taxon>Viridiplantae</taxon>
        <taxon>Streptophyta</taxon>
        <taxon>Embryophyta</taxon>
        <taxon>Tracheophyta</taxon>
        <taxon>Spermatophyta</taxon>
        <taxon>Magnoliopsida</taxon>
        <taxon>Amborellales</taxon>
        <taxon>Amborellaceae</taxon>
        <taxon>Amborella</taxon>
    </lineage>
</organism>
<dbReference type="Gramene" id="ERN01676">
    <property type="protein sequence ID" value="ERN01676"/>
    <property type="gene ID" value="AMTR_s00090p00143160"/>
</dbReference>
<dbReference type="HOGENOM" id="CLU_1850264_0_0_1"/>
<proteinExistence type="predicted"/>
<sequence length="172" mass="19811">MEDLSAASDDLSGAQQIFIDLQSPPPYEQMKIMMAHKRCATTFSNIFSWRQSTTLLITTTQLCLTGMEGPKAGSKPKGNHKGYIHQKKKEMKAQGAKRGWRQEKHYALRDGRLLIYFDCRKTDHFPYKCTKPKQEQMLDLIVFANVCIRVEVAHPLFRKLDYVFGSIRSHSK</sequence>
<dbReference type="EMBL" id="KI394757">
    <property type="protein sequence ID" value="ERN01676.1"/>
    <property type="molecule type" value="Genomic_DNA"/>
</dbReference>
<dbReference type="AlphaFoldDB" id="W1P296"/>